<evidence type="ECO:0000313" key="2">
    <source>
        <dbReference type="Proteomes" id="UP000887116"/>
    </source>
</evidence>
<evidence type="ECO:0000313" key="1">
    <source>
        <dbReference type="EMBL" id="GFR00268.1"/>
    </source>
</evidence>
<dbReference type="AlphaFoldDB" id="A0A8X6GB15"/>
<accession>A0A8X6GB15</accession>
<keyword evidence="2" id="KW-1185">Reference proteome</keyword>
<name>A0A8X6GB15_TRICU</name>
<protein>
    <recommendedName>
        <fullName evidence="3">RNase H type-1 domain-containing protein</fullName>
    </recommendedName>
</protein>
<dbReference type="EMBL" id="BMAO01025096">
    <property type="protein sequence ID" value="GFR00268.1"/>
    <property type="molecule type" value="Genomic_DNA"/>
</dbReference>
<gene>
    <name evidence="1" type="ORF">TNCT_707391</name>
</gene>
<reference evidence="1" key="1">
    <citation type="submission" date="2020-07" db="EMBL/GenBank/DDBJ databases">
        <title>Multicomponent nature underlies the extraordinary mechanical properties of spider dragline silk.</title>
        <authorList>
            <person name="Kono N."/>
            <person name="Nakamura H."/>
            <person name="Mori M."/>
            <person name="Yoshida Y."/>
            <person name="Ohtoshi R."/>
            <person name="Malay A.D."/>
            <person name="Moran D.A.P."/>
            <person name="Tomita M."/>
            <person name="Numata K."/>
            <person name="Arakawa K."/>
        </authorList>
    </citation>
    <scope>NUCLEOTIDE SEQUENCE</scope>
</reference>
<proteinExistence type="predicted"/>
<organism evidence="1 2">
    <name type="scientific">Trichonephila clavata</name>
    <name type="common">Joro spider</name>
    <name type="synonym">Nephila clavata</name>
    <dbReference type="NCBI Taxonomy" id="2740835"/>
    <lineage>
        <taxon>Eukaryota</taxon>
        <taxon>Metazoa</taxon>
        <taxon>Ecdysozoa</taxon>
        <taxon>Arthropoda</taxon>
        <taxon>Chelicerata</taxon>
        <taxon>Arachnida</taxon>
        <taxon>Araneae</taxon>
        <taxon>Araneomorphae</taxon>
        <taxon>Entelegynae</taxon>
        <taxon>Araneoidea</taxon>
        <taxon>Nephilidae</taxon>
        <taxon>Trichonephila</taxon>
    </lineage>
</organism>
<dbReference type="OrthoDB" id="8068988at2759"/>
<evidence type="ECO:0008006" key="3">
    <source>
        <dbReference type="Google" id="ProtNLM"/>
    </source>
</evidence>
<sequence length="119" mass="13666">MQFYNPVLKCREVHLLWIPSHVNIKGNEMEGSFAEGGALSQAEENYLDTRFHRTPRSLTCSNRVKPFPLCIKCCFSQAYSGHASDCMTTTLQRRFTIKDAEIFQINNIIDLDYHYTAGI</sequence>
<dbReference type="Proteomes" id="UP000887116">
    <property type="component" value="Unassembled WGS sequence"/>
</dbReference>
<comment type="caution">
    <text evidence="1">The sequence shown here is derived from an EMBL/GenBank/DDBJ whole genome shotgun (WGS) entry which is preliminary data.</text>
</comment>